<accession>A0A432MPA6</accession>
<evidence type="ECO:0000313" key="5">
    <source>
        <dbReference type="Proteomes" id="UP000280296"/>
    </source>
</evidence>
<dbReference type="Pfam" id="PF01458">
    <property type="entry name" value="SUFBD_core"/>
    <property type="match status" value="1"/>
</dbReference>
<reference evidence="4 5" key="1">
    <citation type="submission" date="2018-12" db="EMBL/GenBank/DDBJ databases">
        <authorList>
            <person name="Toschakov S.V."/>
        </authorList>
    </citation>
    <scope>NUCLEOTIDE SEQUENCE [LARGE SCALE GENOMIC DNA]</scope>
    <source>
        <strain evidence="4 5">GM2012</strain>
    </source>
</reference>
<comment type="caution">
    <text evidence="4">The sequence shown here is derived from an EMBL/GenBank/DDBJ whole genome shotgun (WGS) entry which is preliminary data.</text>
</comment>
<evidence type="ECO:0000259" key="2">
    <source>
        <dbReference type="Pfam" id="PF01458"/>
    </source>
</evidence>
<dbReference type="InterPro" id="IPR011542">
    <property type="entry name" value="SUF_FeS_clus_asmbl_SufD"/>
</dbReference>
<dbReference type="InterPro" id="IPR055346">
    <property type="entry name" value="Fe-S_cluster_assembly_SufBD"/>
</dbReference>
<dbReference type="InterPro" id="IPR045595">
    <property type="entry name" value="SufBD_N"/>
</dbReference>
<dbReference type="NCBIfam" id="TIGR01981">
    <property type="entry name" value="sufD"/>
    <property type="match status" value="1"/>
</dbReference>
<proteinExistence type="inferred from homology"/>
<comment type="similarity">
    <text evidence="1">Belongs to the iron-sulfur cluster assembly SufBD family.</text>
</comment>
<dbReference type="InterPro" id="IPR037284">
    <property type="entry name" value="SUF_FeS_clus_asmbl_SufBD_sf"/>
</dbReference>
<evidence type="ECO:0000313" key="4">
    <source>
        <dbReference type="EMBL" id="RUL89271.1"/>
    </source>
</evidence>
<gene>
    <name evidence="4" type="primary">sufD</name>
    <name evidence="4" type="ORF">TsocGM_02305</name>
</gene>
<dbReference type="AlphaFoldDB" id="A0A432MPA6"/>
<dbReference type="PANTHER" id="PTHR43575:SF1">
    <property type="entry name" value="PROTEIN ABCI7, CHLOROPLASTIC"/>
    <property type="match status" value="1"/>
</dbReference>
<dbReference type="RefSeq" id="WP_126723707.1">
    <property type="nucleotide sequence ID" value="NZ_RYZH01000003.1"/>
</dbReference>
<dbReference type="GO" id="GO:0016226">
    <property type="term" value="P:iron-sulfur cluster assembly"/>
    <property type="evidence" value="ECO:0007669"/>
    <property type="project" value="InterPro"/>
</dbReference>
<reference evidence="4 5" key="2">
    <citation type="submission" date="2019-01" db="EMBL/GenBank/DDBJ databases">
        <title>Tautonia sociabilis, a novel thermotolerant planctomycete of Isosphaeraceae family, isolated from a 4000 m deep subterranean habitat.</title>
        <authorList>
            <person name="Kovaleva O.L."/>
            <person name="Elcheninov A.G."/>
            <person name="Van Heerden E."/>
            <person name="Toshchakov S.V."/>
            <person name="Novikov A."/>
            <person name="Bonch-Osmolovskaya E.A."/>
            <person name="Kublanov I.V."/>
        </authorList>
    </citation>
    <scope>NUCLEOTIDE SEQUENCE [LARGE SCALE GENOMIC DNA]</scope>
    <source>
        <strain evidence="4 5">GM2012</strain>
    </source>
</reference>
<feature type="domain" description="SUF system FeS cluster assembly SufBD core" evidence="2">
    <location>
        <begin position="186"/>
        <end position="417"/>
    </location>
</feature>
<dbReference type="OrthoDB" id="9803529at2"/>
<sequence length="458" mass="49531">MSSTAATPGTVTGAFDKTALDRLLRGREEPSWLVDRRRSAFERFETTPMPTLRDEEWRRTDIRALRLDQFAPPAPHEPSEAAREALEPAYRGLDALYGTGIAQVDGVPSKAPDPAKLGGAVFVDLASAVKEHGELLRDLLMTGAYQPGADAFAALHAAFWTGGVLLYVPKGVKVETPLFHLIGLSAEGNTDLNHSIVVLEEGAEATLVQETASGDRGRAPGLHVGGVELILRKGSRLRFVTIQNWDDATWHFSRERAVVGEDAVLQWTVGGLGSRLAKVNQEVALVGRGARAQVNGVIFTSGRQNLTYLTRQDHIAPNTTSDLLYKSGLKGKSRMVWRGMIKVEPDAQQTDAYQKNDNLVLDPEARADSIPGLEIEANEVRCTHGATAGPVDPEMVFYARSRGVDAETATRLIVEGFFADVYDRISVEPVRDTLALAVAQKLENGRAPALAPAEAGGI</sequence>
<dbReference type="Pfam" id="PF19295">
    <property type="entry name" value="SufBD_N"/>
    <property type="match status" value="1"/>
</dbReference>
<organism evidence="4 5">
    <name type="scientific">Tautonia sociabilis</name>
    <dbReference type="NCBI Taxonomy" id="2080755"/>
    <lineage>
        <taxon>Bacteria</taxon>
        <taxon>Pseudomonadati</taxon>
        <taxon>Planctomycetota</taxon>
        <taxon>Planctomycetia</taxon>
        <taxon>Isosphaerales</taxon>
        <taxon>Isosphaeraceae</taxon>
        <taxon>Tautonia</taxon>
    </lineage>
</organism>
<dbReference type="Proteomes" id="UP000280296">
    <property type="component" value="Unassembled WGS sequence"/>
</dbReference>
<dbReference type="EMBL" id="RYZH01000003">
    <property type="protein sequence ID" value="RUL89271.1"/>
    <property type="molecule type" value="Genomic_DNA"/>
</dbReference>
<name>A0A432MPA6_9BACT</name>
<evidence type="ECO:0000256" key="1">
    <source>
        <dbReference type="ARBA" id="ARBA00043967"/>
    </source>
</evidence>
<dbReference type="InterPro" id="IPR000825">
    <property type="entry name" value="SUF_FeS_clus_asmbl_SufBD_core"/>
</dbReference>
<keyword evidence="5" id="KW-1185">Reference proteome</keyword>
<dbReference type="PANTHER" id="PTHR43575">
    <property type="entry name" value="PROTEIN ABCI7, CHLOROPLASTIC"/>
    <property type="match status" value="1"/>
</dbReference>
<evidence type="ECO:0000259" key="3">
    <source>
        <dbReference type="Pfam" id="PF19295"/>
    </source>
</evidence>
<dbReference type="SUPFAM" id="SSF101960">
    <property type="entry name" value="Stabilizer of iron transporter SufD"/>
    <property type="match status" value="1"/>
</dbReference>
<protein>
    <submittedName>
        <fullName evidence="4">Fe-S cluster assembly protein SufD</fullName>
    </submittedName>
</protein>
<feature type="domain" description="SUF system FeS cluster assembly SufBD N-terminal" evidence="3">
    <location>
        <begin position="31"/>
        <end position="178"/>
    </location>
</feature>